<dbReference type="Proteomes" id="UP000529637">
    <property type="component" value="Unassembled WGS sequence"/>
</dbReference>
<dbReference type="GO" id="GO:0009279">
    <property type="term" value="C:cell outer membrane"/>
    <property type="evidence" value="ECO:0007669"/>
    <property type="project" value="UniProtKB-SubCell"/>
</dbReference>
<evidence type="ECO:0000256" key="3">
    <source>
        <dbReference type="ARBA" id="ARBA00022692"/>
    </source>
</evidence>
<evidence type="ECO:0000256" key="1">
    <source>
        <dbReference type="ARBA" id="ARBA00004442"/>
    </source>
</evidence>
<feature type="chain" id="PRO_5030704428" evidence="6">
    <location>
        <begin position="23"/>
        <end position="410"/>
    </location>
</feature>
<dbReference type="AlphaFoldDB" id="A0A7Y6NT66"/>
<name>A0A7Y6NT66_9BURK</name>
<comment type="caution">
    <text evidence="7">The sequence shown here is derived from an EMBL/GenBank/DDBJ whole genome shotgun (WGS) entry which is preliminary data.</text>
</comment>
<dbReference type="SUPFAM" id="SSF56954">
    <property type="entry name" value="Outer membrane efflux proteins (OEP)"/>
    <property type="match status" value="1"/>
</dbReference>
<evidence type="ECO:0000256" key="5">
    <source>
        <dbReference type="ARBA" id="ARBA00023237"/>
    </source>
</evidence>
<dbReference type="InterPro" id="IPR051906">
    <property type="entry name" value="TolC-like"/>
</dbReference>
<organism evidence="7 8">
    <name type="scientific">Piscinibacter koreensis</name>
    <dbReference type="NCBI Taxonomy" id="2742824"/>
    <lineage>
        <taxon>Bacteria</taxon>
        <taxon>Pseudomonadati</taxon>
        <taxon>Pseudomonadota</taxon>
        <taxon>Betaproteobacteria</taxon>
        <taxon>Burkholderiales</taxon>
        <taxon>Sphaerotilaceae</taxon>
        <taxon>Piscinibacter</taxon>
    </lineage>
</organism>
<feature type="signal peptide" evidence="6">
    <location>
        <begin position="1"/>
        <end position="22"/>
    </location>
</feature>
<dbReference type="RefSeq" id="WP_176071763.1">
    <property type="nucleotide sequence ID" value="NZ_JABWMJ010000019.1"/>
</dbReference>
<dbReference type="Gene3D" id="1.20.1600.10">
    <property type="entry name" value="Outer membrane efflux proteins (OEP)"/>
    <property type="match status" value="1"/>
</dbReference>
<evidence type="ECO:0000313" key="7">
    <source>
        <dbReference type="EMBL" id="NUZ08903.1"/>
    </source>
</evidence>
<evidence type="ECO:0000256" key="2">
    <source>
        <dbReference type="ARBA" id="ARBA00022452"/>
    </source>
</evidence>
<proteinExistence type="predicted"/>
<comment type="subcellular location">
    <subcellularLocation>
        <location evidence="1">Cell outer membrane</location>
    </subcellularLocation>
</comment>
<dbReference type="PANTHER" id="PTHR30026">
    <property type="entry name" value="OUTER MEMBRANE PROTEIN TOLC"/>
    <property type="match status" value="1"/>
</dbReference>
<keyword evidence="5" id="KW-0998">Cell outer membrane</keyword>
<evidence type="ECO:0000256" key="6">
    <source>
        <dbReference type="SAM" id="SignalP"/>
    </source>
</evidence>
<sequence length="410" mass="43891">MFYPLIGAVALAAALAPPAAEGASLSLETALALATQRSEAARAGRAGQLSAIETARAAGQLPDPTLNVGIDNLPATGPDRLSTTRDSMTMKRVGISQEWLSAGKRAARSAAAEAAVQRESIQVEAALAETRLQTALAYVDAFYAGEALKLTTLMEHHAHEELEAARGRLASSTGGSQEVLALTAARGTTEDESAQVRQEQSVALVTLQRYVGVMSDELLPPPETRPPSEDDYVAAHPSVLALTRDVELARRQAAVTASERDPNWTWGVSYGQRTGYSDMLSFGVSIPIPLSPSQRQDRETAAKLALADKAEAELADATRAALAEYRALASDSQRLEDRIERYRVGVLTPARQRVAAATAAYASNQSSLVTLFEARHAEVDAQRKLLSLRRDLMRARMQLSLKPVQQGAAR</sequence>
<accession>A0A7Y6NT66</accession>
<gene>
    <name evidence="7" type="ORF">HQN59_24475</name>
</gene>
<keyword evidence="6" id="KW-0732">Signal</keyword>
<reference evidence="7 8" key="1">
    <citation type="submission" date="2020-06" db="EMBL/GenBank/DDBJ databases">
        <title>Schlegella sp. ID0723 isolated from air conditioner.</title>
        <authorList>
            <person name="Kim D.Y."/>
            <person name="Kim D.-U."/>
        </authorList>
    </citation>
    <scope>NUCLEOTIDE SEQUENCE [LARGE SCALE GENOMIC DNA]</scope>
    <source>
        <strain evidence="7 8">ID0723</strain>
    </source>
</reference>
<keyword evidence="3" id="KW-0812">Transmembrane</keyword>
<evidence type="ECO:0000256" key="4">
    <source>
        <dbReference type="ARBA" id="ARBA00023136"/>
    </source>
</evidence>
<keyword evidence="2" id="KW-1134">Transmembrane beta strand</keyword>
<dbReference type="GO" id="GO:0015562">
    <property type="term" value="F:efflux transmembrane transporter activity"/>
    <property type="evidence" value="ECO:0007669"/>
    <property type="project" value="InterPro"/>
</dbReference>
<dbReference type="PANTHER" id="PTHR30026:SF20">
    <property type="entry name" value="OUTER MEMBRANE PROTEIN TOLC"/>
    <property type="match status" value="1"/>
</dbReference>
<protein>
    <submittedName>
        <fullName evidence="7">TolC family protein</fullName>
    </submittedName>
</protein>
<dbReference type="EMBL" id="JABWMJ010000019">
    <property type="protein sequence ID" value="NUZ08903.1"/>
    <property type="molecule type" value="Genomic_DNA"/>
</dbReference>
<evidence type="ECO:0000313" key="8">
    <source>
        <dbReference type="Proteomes" id="UP000529637"/>
    </source>
</evidence>
<dbReference type="GO" id="GO:1990281">
    <property type="term" value="C:efflux pump complex"/>
    <property type="evidence" value="ECO:0007669"/>
    <property type="project" value="TreeGrafter"/>
</dbReference>
<dbReference type="GO" id="GO:0015288">
    <property type="term" value="F:porin activity"/>
    <property type="evidence" value="ECO:0007669"/>
    <property type="project" value="TreeGrafter"/>
</dbReference>
<keyword evidence="4" id="KW-0472">Membrane</keyword>
<keyword evidence="8" id="KW-1185">Reference proteome</keyword>